<gene>
    <name evidence="2" type="ORF">GCM10009001_25460</name>
</gene>
<dbReference type="Proteomes" id="UP001500866">
    <property type="component" value="Unassembled WGS sequence"/>
</dbReference>
<evidence type="ECO:0000256" key="1">
    <source>
        <dbReference type="SAM" id="Phobius"/>
    </source>
</evidence>
<feature type="transmembrane region" description="Helical" evidence="1">
    <location>
        <begin position="42"/>
        <end position="65"/>
    </location>
</feature>
<evidence type="ECO:0000313" key="3">
    <source>
        <dbReference type="Proteomes" id="UP001500866"/>
    </source>
</evidence>
<keyword evidence="3" id="KW-1185">Reference proteome</keyword>
<dbReference type="EMBL" id="BAAADS010000018">
    <property type="protein sequence ID" value="GAA0607075.1"/>
    <property type="molecule type" value="Genomic_DNA"/>
</dbReference>
<comment type="caution">
    <text evidence="2">The sequence shown here is derived from an EMBL/GenBank/DDBJ whole genome shotgun (WGS) entry which is preliminary data.</text>
</comment>
<keyword evidence="1" id="KW-0472">Membrane</keyword>
<keyword evidence="1" id="KW-0812">Transmembrane</keyword>
<accession>A0ABN1G9U1</accession>
<feature type="transmembrane region" description="Helical" evidence="1">
    <location>
        <begin position="12"/>
        <end position="30"/>
    </location>
</feature>
<proteinExistence type="predicted"/>
<keyword evidence="1" id="KW-1133">Transmembrane helix</keyword>
<evidence type="ECO:0000313" key="2">
    <source>
        <dbReference type="EMBL" id="GAA0607075.1"/>
    </source>
</evidence>
<protein>
    <submittedName>
        <fullName evidence="2">Uncharacterized protein</fullName>
    </submittedName>
</protein>
<name>A0ABN1G9U1_9BACI</name>
<reference evidence="2 3" key="1">
    <citation type="journal article" date="2019" name="Int. J. Syst. Evol. Microbiol.">
        <title>The Global Catalogue of Microorganisms (GCM) 10K type strain sequencing project: providing services to taxonomists for standard genome sequencing and annotation.</title>
        <authorList>
            <consortium name="The Broad Institute Genomics Platform"/>
            <consortium name="The Broad Institute Genome Sequencing Center for Infectious Disease"/>
            <person name="Wu L."/>
            <person name="Ma J."/>
        </authorList>
    </citation>
    <scope>NUCLEOTIDE SEQUENCE [LARGE SCALE GENOMIC DNA]</scope>
    <source>
        <strain evidence="2 3">JCM 15395</strain>
    </source>
</reference>
<dbReference type="RefSeq" id="WP_343813708.1">
    <property type="nucleotide sequence ID" value="NZ_BAAADS010000018.1"/>
</dbReference>
<sequence>MTLEGNNSALFFYIFFIIMSLAASYFSGYKMIRMTGYFGSQVFLACVINLFLTACAVFGWFLGVWGTSEALFYGGLVLGGCLFIVSEAALITTMYLRRDKLEGTEERAEEG</sequence>
<feature type="transmembrane region" description="Helical" evidence="1">
    <location>
        <begin position="71"/>
        <end position="91"/>
    </location>
</feature>
<organism evidence="2 3">
    <name type="scientific">Virgibacillus siamensis</name>
    <dbReference type="NCBI Taxonomy" id="480071"/>
    <lineage>
        <taxon>Bacteria</taxon>
        <taxon>Bacillati</taxon>
        <taxon>Bacillota</taxon>
        <taxon>Bacilli</taxon>
        <taxon>Bacillales</taxon>
        <taxon>Bacillaceae</taxon>
        <taxon>Virgibacillus</taxon>
    </lineage>
</organism>